<dbReference type="InterPro" id="IPR004480">
    <property type="entry name" value="Monothiol_GRX-rel"/>
</dbReference>
<dbReference type="FunFam" id="3.40.30.10:FF:000005">
    <property type="entry name" value="Glutaredoxin 5"/>
    <property type="match status" value="1"/>
</dbReference>
<keyword evidence="4" id="KW-0408">Iron</keyword>
<gene>
    <name evidence="8" type="ORF">TSOC_011019</name>
</gene>
<evidence type="ECO:0000256" key="2">
    <source>
        <dbReference type="ARBA" id="ARBA00022714"/>
    </source>
</evidence>
<dbReference type="CDD" id="cd03028">
    <property type="entry name" value="GRX_PICOT_like"/>
    <property type="match status" value="1"/>
</dbReference>
<dbReference type="PANTHER" id="PTHR10293">
    <property type="entry name" value="GLUTAREDOXIN FAMILY MEMBER"/>
    <property type="match status" value="1"/>
</dbReference>
<feature type="domain" description="Glutaredoxin" evidence="7">
    <location>
        <begin position="72"/>
        <end position="135"/>
    </location>
</feature>
<keyword evidence="5" id="KW-0411">Iron-sulfur</keyword>
<dbReference type="PROSITE" id="PS51354">
    <property type="entry name" value="GLUTAREDOXIN_2"/>
    <property type="match status" value="1"/>
</dbReference>
<dbReference type="InterPro" id="IPR002109">
    <property type="entry name" value="Glutaredoxin"/>
</dbReference>
<keyword evidence="2" id="KW-0001">2Fe-2S</keyword>
<dbReference type="EMBL" id="PGGS01000568">
    <property type="protein sequence ID" value="PNH02964.1"/>
    <property type="molecule type" value="Genomic_DNA"/>
</dbReference>
<dbReference type="GO" id="GO:0046872">
    <property type="term" value="F:metal ion binding"/>
    <property type="evidence" value="ECO:0007669"/>
    <property type="project" value="UniProtKB-KW"/>
</dbReference>
<organism evidence="8 9">
    <name type="scientific">Tetrabaena socialis</name>
    <dbReference type="NCBI Taxonomy" id="47790"/>
    <lineage>
        <taxon>Eukaryota</taxon>
        <taxon>Viridiplantae</taxon>
        <taxon>Chlorophyta</taxon>
        <taxon>core chlorophytes</taxon>
        <taxon>Chlorophyceae</taxon>
        <taxon>CS clade</taxon>
        <taxon>Chlamydomonadales</taxon>
        <taxon>Tetrabaenaceae</taxon>
        <taxon>Tetrabaena</taxon>
    </lineage>
</organism>
<dbReference type="NCBIfam" id="TIGR00365">
    <property type="entry name" value="Grx4 family monothiol glutaredoxin"/>
    <property type="match status" value="1"/>
</dbReference>
<evidence type="ECO:0000259" key="7">
    <source>
        <dbReference type="Pfam" id="PF00462"/>
    </source>
</evidence>
<sequence>MATMQQNLRVSAAGPRSSVPLALSIRRQHAAPACPAPQRFVPDRRTRVRAASGGMNPELKTTIDELVNANRVVVFMKGTRQFPQCGFSNTVVQILNQMESPYETVNILADDRLRSGMKEYSQWPTFPQVYINGEFFGGCDIMIEAFKSGELKEQLEVALNA</sequence>
<reference evidence="8 9" key="1">
    <citation type="journal article" date="2017" name="Mol. Biol. Evol.">
        <title>The 4-celled Tetrabaena socialis nuclear genome reveals the essential components for genetic control of cell number at the origin of multicellularity in the volvocine lineage.</title>
        <authorList>
            <person name="Featherston J."/>
            <person name="Arakaki Y."/>
            <person name="Hanschen E.R."/>
            <person name="Ferris P.J."/>
            <person name="Michod R.E."/>
            <person name="Olson B.J.S.C."/>
            <person name="Nozaki H."/>
            <person name="Durand P.M."/>
        </authorList>
    </citation>
    <scope>NUCLEOTIDE SEQUENCE [LARGE SCALE GENOMIC DNA]</scope>
    <source>
        <strain evidence="8 9">NIES-571</strain>
    </source>
</reference>
<evidence type="ECO:0000256" key="3">
    <source>
        <dbReference type="ARBA" id="ARBA00022723"/>
    </source>
</evidence>
<evidence type="ECO:0000256" key="1">
    <source>
        <dbReference type="ARBA" id="ARBA00008983"/>
    </source>
</evidence>
<keyword evidence="9" id="KW-1185">Reference proteome</keyword>
<dbReference type="Gene3D" id="3.40.30.10">
    <property type="entry name" value="Glutaredoxin"/>
    <property type="match status" value="1"/>
</dbReference>
<name>A0A2J7ZRR4_9CHLO</name>
<keyword evidence="6" id="KW-0676">Redox-active center</keyword>
<dbReference type="GO" id="GO:0051537">
    <property type="term" value="F:2 iron, 2 sulfur cluster binding"/>
    <property type="evidence" value="ECO:0007669"/>
    <property type="project" value="UniProtKB-KW"/>
</dbReference>
<protein>
    <submittedName>
        <fullName evidence="8">Monothiol glutaredoxin-S14, chloroplastic</fullName>
    </submittedName>
</protein>
<dbReference type="InterPro" id="IPR033658">
    <property type="entry name" value="GRX_PICOT-like"/>
</dbReference>
<comment type="caution">
    <text evidence="8">The sequence shown here is derived from an EMBL/GenBank/DDBJ whole genome shotgun (WGS) entry which is preliminary data.</text>
</comment>
<evidence type="ECO:0000313" key="9">
    <source>
        <dbReference type="Proteomes" id="UP000236333"/>
    </source>
</evidence>
<accession>A0A2J7ZRR4</accession>
<proteinExistence type="inferred from homology"/>
<dbReference type="InterPro" id="IPR036249">
    <property type="entry name" value="Thioredoxin-like_sf"/>
</dbReference>
<evidence type="ECO:0000256" key="4">
    <source>
        <dbReference type="ARBA" id="ARBA00023004"/>
    </source>
</evidence>
<evidence type="ECO:0000313" key="8">
    <source>
        <dbReference type="EMBL" id="PNH02964.1"/>
    </source>
</evidence>
<dbReference type="PANTHER" id="PTHR10293:SF72">
    <property type="entry name" value="MONOTHIOL GLUTAREDOXIN-S14, CHLOROPLASTIC"/>
    <property type="match status" value="1"/>
</dbReference>
<dbReference type="SUPFAM" id="SSF52833">
    <property type="entry name" value="Thioredoxin-like"/>
    <property type="match status" value="1"/>
</dbReference>
<dbReference type="Pfam" id="PF00462">
    <property type="entry name" value="Glutaredoxin"/>
    <property type="match status" value="1"/>
</dbReference>
<dbReference type="OrthoDB" id="415696at2759"/>
<evidence type="ECO:0000256" key="5">
    <source>
        <dbReference type="ARBA" id="ARBA00023014"/>
    </source>
</evidence>
<comment type="similarity">
    <text evidence="1">Belongs to the glutaredoxin family. CGFS subfamily.</text>
</comment>
<keyword evidence="3" id="KW-0479">Metal-binding</keyword>
<dbReference type="Proteomes" id="UP000236333">
    <property type="component" value="Unassembled WGS sequence"/>
</dbReference>
<evidence type="ECO:0000256" key="6">
    <source>
        <dbReference type="ARBA" id="ARBA00023284"/>
    </source>
</evidence>
<dbReference type="AlphaFoldDB" id="A0A2J7ZRR4"/>